<accession>A0AA37RX24</accession>
<dbReference type="PIRSF" id="PIRSF037004">
    <property type="entry name" value="UCP037004"/>
    <property type="match status" value="1"/>
</dbReference>
<comment type="caution">
    <text evidence="2">The sequence shown here is derived from an EMBL/GenBank/DDBJ whole genome shotgun (WGS) entry which is preliminary data.</text>
</comment>
<dbReference type="PROSITE" id="PS51257">
    <property type="entry name" value="PROKAR_LIPOPROTEIN"/>
    <property type="match status" value="1"/>
</dbReference>
<dbReference type="PANTHER" id="PTHR30087">
    <property type="entry name" value="INNER MEMBRANE PROTEIN"/>
    <property type="match status" value="1"/>
</dbReference>
<gene>
    <name evidence="2" type="ORF">GCM10007895_22720</name>
</gene>
<reference evidence="2" key="1">
    <citation type="journal article" date="2014" name="Int. J. Syst. Evol. Microbiol.">
        <title>Complete genome sequence of Corynebacterium casei LMG S-19264T (=DSM 44701T), isolated from a smear-ripened cheese.</title>
        <authorList>
            <consortium name="US DOE Joint Genome Institute (JGI-PGF)"/>
            <person name="Walter F."/>
            <person name="Albersmeier A."/>
            <person name="Kalinowski J."/>
            <person name="Ruckert C."/>
        </authorList>
    </citation>
    <scope>NUCLEOTIDE SEQUENCE</scope>
    <source>
        <strain evidence="2">NBRC 101628</strain>
    </source>
</reference>
<organism evidence="2 3">
    <name type="scientific">Paraferrimonas sedimenticola</name>
    <dbReference type="NCBI Taxonomy" id="375674"/>
    <lineage>
        <taxon>Bacteria</taxon>
        <taxon>Pseudomonadati</taxon>
        <taxon>Pseudomonadota</taxon>
        <taxon>Gammaproteobacteria</taxon>
        <taxon>Alteromonadales</taxon>
        <taxon>Ferrimonadaceae</taxon>
        <taxon>Paraferrimonas</taxon>
    </lineage>
</organism>
<dbReference type="EMBL" id="BSNC01000005">
    <property type="protein sequence ID" value="GLP96966.1"/>
    <property type="molecule type" value="Genomic_DNA"/>
</dbReference>
<evidence type="ECO:0000313" key="2">
    <source>
        <dbReference type="EMBL" id="GLP96966.1"/>
    </source>
</evidence>
<dbReference type="AlphaFoldDB" id="A0AA37RX24"/>
<name>A0AA37RX24_9GAMM</name>
<dbReference type="Proteomes" id="UP001161422">
    <property type="component" value="Unassembled WGS sequence"/>
</dbReference>
<dbReference type="Pfam" id="PF08349">
    <property type="entry name" value="DUF1722"/>
    <property type="match status" value="1"/>
</dbReference>
<evidence type="ECO:0000259" key="1">
    <source>
        <dbReference type="Pfam" id="PF08349"/>
    </source>
</evidence>
<dbReference type="InterPro" id="IPR017087">
    <property type="entry name" value="UCP037004"/>
</dbReference>
<sequence>MKFNANQIQVGISACLVGEKVRFDGGHKQSRFCVDELSQYVSYQKVCPEMAIGMGTPRQTIRLVDHGKGIRLQASRGHQDYTDKMLEFSRNFVKNLSHLSGYVVCAKSPTCGMERVKVYQPQHNMASRDGIGLYTKALMEANPLLPVEEDGRLNDPVIRENFITRVFTYHHWQQLVEKGITRKALFQFHANHKYLLMAHEPKMYRELGPLLATFEGDVNELAQQYITGVMAVLKHNAKRRNHANSLQHIQGYFKRNLSSIERRQLAESIDKYRQGLLPLLAPITLIKLFLERYPDPYIAAQVYLNPHPEQLKLRISH</sequence>
<proteinExistence type="predicted"/>
<keyword evidence="3" id="KW-1185">Reference proteome</keyword>
<dbReference type="PANTHER" id="PTHR30087:SF0">
    <property type="entry name" value="INNER MEMBRANE PROTEIN"/>
    <property type="match status" value="1"/>
</dbReference>
<dbReference type="Pfam" id="PF04463">
    <property type="entry name" value="2-thiour_desulf"/>
    <property type="match status" value="1"/>
</dbReference>
<dbReference type="InterPro" id="IPR013560">
    <property type="entry name" value="DUF1722"/>
</dbReference>
<feature type="domain" description="DUF1722" evidence="1">
    <location>
        <begin position="193"/>
        <end position="308"/>
    </location>
</feature>
<evidence type="ECO:0000313" key="3">
    <source>
        <dbReference type="Proteomes" id="UP001161422"/>
    </source>
</evidence>
<dbReference type="InterPro" id="IPR007553">
    <property type="entry name" value="2-thiour_desulf"/>
</dbReference>
<reference evidence="2" key="2">
    <citation type="submission" date="2023-01" db="EMBL/GenBank/DDBJ databases">
        <title>Draft genome sequence of Paraferrimonas sedimenticola strain NBRC 101628.</title>
        <authorList>
            <person name="Sun Q."/>
            <person name="Mori K."/>
        </authorList>
    </citation>
    <scope>NUCLEOTIDE SEQUENCE</scope>
    <source>
        <strain evidence="2">NBRC 101628</strain>
    </source>
</reference>
<protein>
    <recommendedName>
        <fullName evidence="1">DUF1722 domain-containing protein</fullName>
    </recommendedName>
</protein>